<dbReference type="EnsemblMetazoa" id="AALB005390-RA">
    <property type="protein sequence ID" value="AALB005390-PA"/>
    <property type="gene ID" value="AALB005390"/>
</dbReference>
<keyword evidence="2" id="KW-1185">Reference proteome</keyword>
<organism evidence="1 2">
    <name type="scientific">Anopheles albimanus</name>
    <name type="common">New world malaria mosquito</name>
    <dbReference type="NCBI Taxonomy" id="7167"/>
    <lineage>
        <taxon>Eukaryota</taxon>
        <taxon>Metazoa</taxon>
        <taxon>Ecdysozoa</taxon>
        <taxon>Arthropoda</taxon>
        <taxon>Hexapoda</taxon>
        <taxon>Insecta</taxon>
        <taxon>Pterygota</taxon>
        <taxon>Neoptera</taxon>
        <taxon>Endopterygota</taxon>
        <taxon>Diptera</taxon>
        <taxon>Nematocera</taxon>
        <taxon>Culicoidea</taxon>
        <taxon>Culicidae</taxon>
        <taxon>Anophelinae</taxon>
        <taxon>Anopheles</taxon>
    </lineage>
</organism>
<sequence length="67" mass="7333">DARTSRAWRLSLLLAVCLCSRSITNGLVVSVCGVLWSSRPSAYRLASSASPKPIVRISVCDRSRRNL</sequence>
<evidence type="ECO:0000313" key="2">
    <source>
        <dbReference type="Proteomes" id="UP000069272"/>
    </source>
</evidence>
<reference evidence="1" key="2">
    <citation type="submission" date="2022-08" db="UniProtKB">
        <authorList>
            <consortium name="EnsemblMetazoa"/>
        </authorList>
    </citation>
    <scope>IDENTIFICATION</scope>
    <source>
        <strain evidence="1">STECLA/ALBI9_A</strain>
    </source>
</reference>
<dbReference type="Proteomes" id="UP000069272">
    <property type="component" value="Chromosome 3L"/>
</dbReference>
<accession>A0A182FFU8</accession>
<evidence type="ECO:0000313" key="1">
    <source>
        <dbReference type="EnsemblMetazoa" id="AALB005390-PA"/>
    </source>
</evidence>
<proteinExistence type="predicted"/>
<dbReference type="AlphaFoldDB" id="A0A182FFU8"/>
<dbReference type="VEuPathDB" id="VectorBase:AALB005390"/>
<protein>
    <submittedName>
        <fullName evidence="1">Uncharacterized protein</fullName>
    </submittedName>
</protein>
<name>A0A182FFU8_ANOAL</name>
<reference evidence="1 2" key="1">
    <citation type="journal article" date="2017" name="G3 (Bethesda)">
        <title>The Physical Genome Mapping of Anopheles albimanus Corrected Scaffold Misassemblies and Identified Interarm Rearrangements in Genus Anopheles.</title>
        <authorList>
            <person name="Artemov G.N."/>
            <person name="Peery A.N."/>
            <person name="Jiang X."/>
            <person name="Tu Z."/>
            <person name="Stegniy V.N."/>
            <person name="Sharakhova M.V."/>
            <person name="Sharakhov I.V."/>
        </authorList>
    </citation>
    <scope>NUCLEOTIDE SEQUENCE [LARGE SCALE GENOMIC DNA]</scope>
    <source>
        <strain evidence="1 2">ALBI9_A</strain>
    </source>
</reference>